<evidence type="ECO:0000313" key="1">
    <source>
        <dbReference type="EMBL" id="KKN28032.1"/>
    </source>
</evidence>
<gene>
    <name evidence="1" type="ORF">LCGC14_0858440</name>
</gene>
<accession>A0A0F9PTG6</accession>
<sequence>MNVRYVGFEFAPVEGWEEILPAPKAPSNWKDPEKIEAHIARKLDELRDGKAGTEPLSGSVSHIHVLAVKTESKHHEAAGLDVEGHHVGAEFYDWFCKNVPARRPVLVGLKIRRAMQLIALDVISTRGSVAEMGWALGLGSQYQYNALPGYIDPLSVLFGSSDTDLDGACRRLGLPTEDPGDAVSMALLAVRLGKQLGLS</sequence>
<protein>
    <submittedName>
        <fullName evidence="1">Uncharacterized protein</fullName>
    </submittedName>
</protein>
<reference evidence="1" key="1">
    <citation type="journal article" date="2015" name="Nature">
        <title>Complex archaea that bridge the gap between prokaryotes and eukaryotes.</title>
        <authorList>
            <person name="Spang A."/>
            <person name="Saw J.H."/>
            <person name="Jorgensen S.L."/>
            <person name="Zaremba-Niedzwiedzka K."/>
            <person name="Martijn J."/>
            <person name="Lind A.E."/>
            <person name="van Eijk R."/>
            <person name="Schleper C."/>
            <person name="Guy L."/>
            <person name="Ettema T.J."/>
        </authorList>
    </citation>
    <scope>NUCLEOTIDE SEQUENCE</scope>
</reference>
<name>A0A0F9PTG6_9ZZZZ</name>
<proteinExistence type="predicted"/>
<comment type="caution">
    <text evidence="1">The sequence shown here is derived from an EMBL/GenBank/DDBJ whole genome shotgun (WGS) entry which is preliminary data.</text>
</comment>
<dbReference type="EMBL" id="LAZR01002595">
    <property type="protein sequence ID" value="KKN28032.1"/>
    <property type="molecule type" value="Genomic_DNA"/>
</dbReference>
<organism evidence="1">
    <name type="scientific">marine sediment metagenome</name>
    <dbReference type="NCBI Taxonomy" id="412755"/>
    <lineage>
        <taxon>unclassified sequences</taxon>
        <taxon>metagenomes</taxon>
        <taxon>ecological metagenomes</taxon>
    </lineage>
</organism>
<dbReference type="AlphaFoldDB" id="A0A0F9PTG6"/>